<organism evidence="2 3">
    <name type="scientific">Elysia marginata</name>
    <dbReference type="NCBI Taxonomy" id="1093978"/>
    <lineage>
        <taxon>Eukaryota</taxon>
        <taxon>Metazoa</taxon>
        <taxon>Spiralia</taxon>
        <taxon>Lophotrochozoa</taxon>
        <taxon>Mollusca</taxon>
        <taxon>Gastropoda</taxon>
        <taxon>Heterobranchia</taxon>
        <taxon>Euthyneura</taxon>
        <taxon>Panpulmonata</taxon>
        <taxon>Sacoglossa</taxon>
        <taxon>Placobranchoidea</taxon>
        <taxon>Plakobranchidae</taxon>
        <taxon>Elysia</taxon>
    </lineage>
</organism>
<name>A0AAV4G613_9GAST</name>
<feature type="transmembrane region" description="Helical" evidence="1">
    <location>
        <begin position="25"/>
        <end position="48"/>
    </location>
</feature>
<protein>
    <submittedName>
        <fullName evidence="2">Uncharacterized protein</fullName>
    </submittedName>
</protein>
<dbReference type="EMBL" id="BMAT01001167">
    <property type="protein sequence ID" value="GFR81142.1"/>
    <property type="molecule type" value="Genomic_DNA"/>
</dbReference>
<comment type="caution">
    <text evidence="2">The sequence shown here is derived from an EMBL/GenBank/DDBJ whole genome shotgun (WGS) entry which is preliminary data.</text>
</comment>
<reference evidence="2 3" key="1">
    <citation type="journal article" date="2021" name="Elife">
        <title>Chloroplast acquisition without the gene transfer in kleptoplastic sea slugs, Plakobranchus ocellatus.</title>
        <authorList>
            <person name="Maeda T."/>
            <person name="Takahashi S."/>
            <person name="Yoshida T."/>
            <person name="Shimamura S."/>
            <person name="Takaki Y."/>
            <person name="Nagai Y."/>
            <person name="Toyoda A."/>
            <person name="Suzuki Y."/>
            <person name="Arimoto A."/>
            <person name="Ishii H."/>
            <person name="Satoh N."/>
            <person name="Nishiyama T."/>
            <person name="Hasebe M."/>
            <person name="Maruyama T."/>
            <person name="Minagawa J."/>
            <person name="Obokata J."/>
            <person name="Shigenobu S."/>
        </authorList>
    </citation>
    <scope>NUCLEOTIDE SEQUENCE [LARGE SCALE GENOMIC DNA]</scope>
</reference>
<proteinExistence type="predicted"/>
<dbReference type="AlphaFoldDB" id="A0AAV4G613"/>
<accession>A0AAV4G613</accession>
<keyword evidence="3" id="KW-1185">Reference proteome</keyword>
<keyword evidence="1" id="KW-0472">Membrane</keyword>
<evidence type="ECO:0000313" key="2">
    <source>
        <dbReference type="EMBL" id="GFR81142.1"/>
    </source>
</evidence>
<sequence length="117" mass="12696">MFHCVESFPEIATEPMVNVRGLKMLAADLLLSITSSWSYVVFSFFLVLCFPPSIRCSCCDPAAVSGGITSTSSTPKALILTELIKVFDGEVWETRKNKNLRVFAQCSGPSNDAIALG</sequence>
<dbReference type="Proteomes" id="UP000762676">
    <property type="component" value="Unassembled WGS sequence"/>
</dbReference>
<evidence type="ECO:0000256" key="1">
    <source>
        <dbReference type="SAM" id="Phobius"/>
    </source>
</evidence>
<evidence type="ECO:0000313" key="3">
    <source>
        <dbReference type="Proteomes" id="UP000762676"/>
    </source>
</evidence>
<gene>
    <name evidence="2" type="ORF">ElyMa_000597900</name>
</gene>
<keyword evidence="1" id="KW-1133">Transmembrane helix</keyword>
<keyword evidence="1" id="KW-0812">Transmembrane</keyword>